<proteinExistence type="predicted"/>
<reference evidence="1 2" key="1">
    <citation type="journal article" date="2015" name="Emerg. Infect. Dis.">
        <title>Candidate new rotavirus species in sheltered dogs, hungary.</title>
        <authorList>
            <person name="Mihalov-Kovacs E."/>
            <person name="Gellert A."/>
            <person name="Marton S."/>
            <person name="Farkas S.L."/>
            <person name="Feher E."/>
            <person name="Oldal M."/>
            <person name="Jakab F."/>
            <person name="Martella V."/>
            <person name="Banyai K."/>
        </authorList>
    </citation>
    <scope>NUCLEOTIDE SEQUENCE [LARGE SCALE GENOMIC DNA]</scope>
    <source>
        <strain evidence="1">KE528/2012</strain>
    </source>
</reference>
<evidence type="ECO:0000313" key="2">
    <source>
        <dbReference type="Proteomes" id="UP000159125"/>
    </source>
</evidence>
<evidence type="ECO:0000313" key="1">
    <source>
        <dbReference type="EMBL" id="AKA63287.1"/>
    </source>
</evidence>
<protein>
    <submittedName>
        <fullName evidence="1">VP3</fullName>
    </submittedName>
</protein>
<accession>A0A0E3JKM6</accession>
<organism evidence="1 2">
    <name type="scientific">Rotavirus I</name>
    <dbReference type="NCBI Taxonomy" id="1637496"/>
    <lineage>
        <taxon>Viruses</taxon>
        <taxon>Riboviria</taxon>
        <taxon>Orthornavirae</taxon>
        <taxon>Duplornaviricota</taxon>
        <taxon>Resentoviricetes</taxon>
        <taxon>Reovirales</taxon>
        <taxon>Sedoreoviridae</taxon>
        <taxon>Rotavirus</taxon>
        <taxon>Rotavirus iotagastroenteritidis</taxon>
    </lineage>
</organism>
<dbReference type="EMBL" id="KM369905">
    <property type="protein sequence ID" value="AKA63287.1"/>
    <property type="molecule type" value="Genomic_RNA"/>
</dbReference>
<name>A0A0E3JKM6_9REOV</name>
<dbReference type="Proteomes" id="UP000159125">
    <property type="component" value="Genome"/>
</dbReference>
<sequence length="701" mass="82717">MAKLLTVSEKGKLLLDNEDIFKLSNSLEEYIEINPSEEARKLLDNTFYTVIDKNENQQLFKVISDLYPSSVYKDIDKSWKVGFCNHLTSNVVHCSNSYIFHYEDDLKTYLPSGWSFLHKDDIDVSIGDHILTMLFDRLNDHTIQSFNEFRKSNPDSLPKCLKSENEKNDCMISVLKDICKQPDDNNFTETFIYGLDRKLAGNILRNTSFKIFNRNVSVIGPELESLKNIVNHYYNGYDVELFTMSTEKKRTYRQNIDWMKQTKLTFKLAMSSQNKNEHNFLKGLIAHCKKFGFPSRILYLGSYPSFWLENIPWFPAMIHCYDPKYRQTNLKYVKWHTTEFTVKDCSAIISNTYVYIDIRTDIRGMSEDAFIREDNMITDIAMEISSKPSCSVFFKRKVLSDNFTFNDPIYPPDSIHFGKEYYNYMSGVTNKRKISKEDLFSGINSAITENIPHYIYNGTVYIGNSKYPIIGLYSLSNKFNNISIIEETLRNKDEFIITFPVQKFQNWRDIKLHDEPFNGYVHQGKYIDHTISPKAISSKFKIEVVSEEVFVSILDGRINMPTNFLHMVTFKFKWRDFFSDRYFQHIGIRQPSIYARDRFRVSRITAYINRQLTHSSDMSKLEKNNFEGYSGHLIAVEQFFNSLVYTMSPYRWMIRSIHQIRKKETSKYRIGRFQQHSEQEYINTYEYLEKLGIDPLHKKLQ</sequence>